<dbReference type="GO" id="GO:0000407">
    <property type="term" value="C:phagophore assembly site"/>
    <property type="evidence" value="ECO:0007669"/>
    <property type="project" value="UniProtKB-SubCell"/>
</dbReference>
<evidence type="ECO:0000313" key="13">
    <source>
        <dbReference type="EMBL" id="SGZ40104.1"/>
    </source>
</evidence>
<dbReference type="GO" id="GO:0000423">
    <property type="term" value="P:mitophagy"/>
    <property type="evidence" value="ECO:0007669"/>
    <property type="project" value="TreeGrafter"/>
</dbReference>
<sequence length="345" mass="39380">MDNIITKLGNIISNKNLSDDDLQRYQNVFKISYKTDFKTLSSTSDKSYALNVLYNGGLKTYMNNTSNSERGFTTDIGWGCMIRSMQSLVANALRVELLNLNTILDDTADGDHKVDDLFIAGLFRDDPHYPFSIHNITQIGFELFNVNIGDWFGPSVGAQCMQRIISDQNKLIFDKCYVSVDSGTIYEDELTEYFKLNSSKSVLVLLCVRLGLNKINDEYISSFYDLFDFGKDYKFVGIAGGKPYKSLYFFDKKDDVLVYADPHHVGDYSDLVDDDKLLFDFKNNYKLDTTTIEELDPSMCIGYVIKNADGLQDMKTRYRNSNIIAFKNKQEEMDLLSSLDINACY</sequence>
<evidence type="ECO:0000259" key="12">
    <source>
        <dbReference type="Pfam" id="PF03416"/>
    </source>
</evidence>
<name>A0A1L0B114_9ASCO</name>
<dbReference type="GO" id="GO:0034727">
    <property type="term" value="P:piecemeal microautophagy of the nucleus"/>
    <property type="evidence" value="ECO:0007669"/>
    <property type="project" value="TreeGrafter"/>
</dbReference>
<comment type="catalytic activity">
    <reaction evidence="10">
        <text>[protein]-C-terminal L-amino acid-glycyl-phosphatidylethanolamide + H2O = [protein]-C-terminal L-amino acid-glycine + a 1,2-diacyl-sn-glycero-3-phosphoethanolamine</text>
        <dbReference type="Rhea" id="RHEA:67548"/>
        <dbReference type="Rhea" id="RHEA-COMP:17323"/>
        <dbReference type="Rhea" id="RHEA-COMP:17324"/>
        <dbReference type="ChEBI" id="CHEBI:15377"/>
        <dbReference type="ChEBI" id="CHEBI:64612"/>
        <dbReference type="ChEBI" id="CHEBI:172940"/>
        <dbReference type="ChEBI" id="CHEBI:172941"/>
    </reaction>
    <physiologicalReaction direction="left-to-right" evidence="10">
        <dbReference type="Rhea" id="RHEA:67549"/>
    </physiologicalReaction>
</comment>
<dbReference type="PANTHER" id="PTHR22624">
    <property type="entry name" value="CYSTEINE PROTEASE ATG4"/>
    <property type="match status" value="1"/>
</dbReference>
<keyword evidence="5 11" id="KW-0645">Protease</keyword>
<reference evidence="14" key="1">
    <citation type="submission" date="2016-11" db="EMBL/GenBank/DDBJ databases">
        <authorList>
            <person name="Guldener U."/>
        </authorList>
    </citation>
    <scope>NUCLEOTIDE SEQUENCE [LARGE SCALE GENOMIC DNA]</scope>
</reference>
<comment type="subcellular location">
    <subcellularLocation>
        <location evidence="11">Nucleus</location>
    </subcellularLocation>
    <subcellularLocation>
        <location evidence="11">Cytoplasm</location>
    </subcellularLocation>
    <subcellularLocation>
        <location evidence="1">Preautophagosomal structure</location>
    </subcellularLocation>
</comment>
<dbReference type="InterPro" id="IPR046792">
    <property type="entry name" value="Peptidase_C54_cat"/>
</dbReference>
<evidence type="ECO:0000256" key="3">
    <source>
        <dbReference type="ARBA" id="ARBA00022448"/>
    </source>
</evidence>
<evidence type="ECO:0000256" key="6">
    <source>
        <dbReference type="ARBA" id="ARBA00022801"/>
    </source>
</evidence>
<keyword evidence="6 11" id="KW-0378">Hydrolase</keyword>
<dbReference type="EMBL" id="FQNF01000039">
    <property type="protein sequence ID" value="SGZ40104.1"/>
    <property type="molecule type" value="Genomic_DNA"/>
</dbReference>
<gene>
    <name evidence="13" type="ORF">HGUI_02304</name>
</gene>
<keyword evidence="3" id="KW-0813">Transport</keyword>
<dbReference type="Proteomes" id="UP000183365">
    <property type="component" value="Unassembled WGS sequence"/>
</dbReference>
<dbReference type="GO" id="GO:0035973">
    <property type="term" value="P:aggrephagy"/>
    <property type="evidence" value="ECO:0007669"/>
    <property type="project" value="TreeGrafter"/>
</dbReference>
<evidence type="ECO:0000256" key="11">
    <source>
        <dbReference type="RuleBase" id="RU363115"/>
    </source>
</evidence>
<evidence type="ECO:0000256" key="9">
    <source>
        <dbReference type="ARBA" id="ARBA00023006"/>
    </source>
</evidence>
<dbReference type="Pfam" id="PF03416">
    <property type="entry name" value="Peptidase_C54"/>
    <property type="match status" value="1"/>
</dbReference>
<dbReference type="AlphaFoldDB" id="A0A1L0B114"/>
<evidence type="ECO:0000256" key="1">
    <source>
        <dbReference type="ARBA" id="ARBA00004329"/>
    </source>
</evidence>
<evidence type="ECO:0000256" key="4">
    <source>
        <dbReference type="ARBA" id="ARBA00022490"/>
    </source>
</evidence>
<dbReference type="GO" id="GO:0019786">
    <property type="term" value="F:protein-phosphatidylethanolamide deconjugating activity"/>
    <property type="evidence" value="ECO:0007669"/>
    <property type="project" value="InterPro"/>
</dbReference>
<evidence type="ECO:0000313" key="14">
    <source>
        <dbReference type="Proteomes" id="UP000183365"/>
    </source>
</evidence>
<protein>
    <recommendedName>
        <fullName evidence="11">Cysteine protease</fullName>
        <ecNumber evidence="11">3.4.22.-</ecNumber>
    </recommendedName>
</protein>
<dbReference type="EC" id="3.4.22.-" evidence="11"/>
<dbReference type="PANTHER" id="PTHR22624:SF49">
    <property type="entry name" value="CYSTEINE PROTEASE"/>
    <property type="match status" value="1"/>
</dbReference>
<dbReference type="GO" id="GO:0004197">
    <property type="term" value="F:cysteine-type endopeptidase activity"/>
    <property type="evidence" value="ECO:0007669"/>
    <property type="project" value="TreeGrafter"/>
</dbReference>
<dbReference type="InterPro" id="IPR038765">
    <property type="entry name" value="Papain-like_cys_pep_sf"/>
</dbReference>
<evidence type="ECO:0000256" key="2">
    <source>
        <dbReference type="ARBA" id="ARBA00010958"/>
    </source>
</evidence>
<dbReference type="VEuPathDB" id="FungiDB:HGUI_02304"/>
<dbReference type="SUPFAM" id="SSF54001">
    <property type="entry name" value="Cysteine proteinases"/>
    <property type="match status" value="1"/>
</dbReference>
<dbReference type="GO" id="GO:0000045">
    <property type="term" value="P:autophagosome assembly"/>
    <property type="evidence" value="ECO:0007669"/>
    <property type="project" value="TreeGrafter"/>
</dbReference>
<evidence type="ECO:0000256" key="10">
    <source>
        <dbReference type="ARBA" id="ARBA00029362"/>
    </source>
</evidence>
<dbReference type="InterPro" id="IPR005078">
    <property type="entry name" value="Peptidase_C54"/>
</dbReference>
<dbReference type="GO" id="GO:0015031">
    <property type="term" value="P:protein transport"/>
    <property type="evidence" value="ECO:0007669"/>
    <property type="project" value="UniProtKB-KW"/>
</dbReference>
<evidence type="ECO:0000256" key="8">
    <source>
        <dbReference type="ARBA" id="ARBA00022927"/>
    </source>
</evidence>
<evidence type="ECO:0000256" key="7">
    <source>
        <dbReference type="ARBA" id="ARBA00022807"/>
    </source>
</evidence>
<dbReference type="GO" id="GO:0016485">
    <property type="term" value="P:protein processing"/>
    <property type="evidence" value="ECO:0007669"/>
    <property type="project" value="TreeGrafter"/>
</dbReference>
<keyword evidence="11" id="KW-0539">Nucleus</keyword>
<keyword evidence="9" id="KW-0072">Autophagy</keyword>
<proteinExistence type="inferred from homology"/>
<evidence type="ECO:0000256" key="5">
    <source>
        <dbReference type="ARBA" id="ARBA00022670"/>
    </source>
</evidence>
<dbReference type="OrthoDB" id="2960936at2759"/>
<dbReference type="GO" id="GO:0005634">
    <property type="term" value="C:nucleus"/>
    <property type="evidence" value="ECO:0007669"/>
    <property type="project" value="UniProtKB-SubCell"/>
</dbReference>
<feature type="domain" description="Peptidase C54 catalytic" evidence="12">
    <location>
        <begin position="22"/>
        <end position="316"/>
    </location>
</feature>
<accession>A0A1L0B114</accession>
<keyword evidence="8" id="KW-0653">Protein transport</keyword>
<keyword evidence="7" id="KW-0788">Thiol protease</keyword>
<keyword evidence="14" id="KW-1185">Reference proteome</keyword>
<comment type="similarity">
    <text evidence="2 11">Belongs to the peptidase C54 family.</text>
</comment>
<organism evidence="13 14">
    <name type="scientific">Hanseniaspora guilliermondii</name>
    <dbReference type="NCBI Taxonomy" id="56406"/>
    <lineage>
        <taxon>Eukaryota</taxon>
        <taxon>Fungi</taxon>
        <taxon>Dikarya</taxon>
        <taxon>Ascomycota</taxon>
        <taxon>Saccharomycotina</taxon>
        <taxon>Saccharomycetes</taxon>
        <taxon>Saccharomycodales</taxon>
        <taxon>Saccharomycodaceae</taxon>
        <taxon>Hanseniaspora</taxon>
    </lineage>
</organism>
<comment type="function">
    <text evidence="11">Required for selective autophagic degradation of the nucleus (nucleophagy) as well as for mitophagy which contributes to regulate mitochondrial quantity and quality by eliminating the mitochondria to a basal level to fulfill cellular energy requirements and preventing excess ROS production.</text>
</comment>
<keyword evidence="4 11" id="KW-0963">Cytoplasm</keyword>